<evidence type="ECO:0000313" key="2">
    <source>
        <dbReference type="Proteomes" id="UP001152320"/>
    </source>
</evidence>
<gene>
    <name evidence="1" type="ORF">HOLleu_29215</name>
</gene>
<protein>
    <submittedName>
        <fullName evidence="1">Uncharacterized protein</fullName>
    </submittedName>
</protein>
<evidence type="ECO:0000313" key="1">
    <source>
        <dbReference type="EMBL" id="KAJ8029743.1"/>
    </source>
</evidence>
<dbReference type="EMBL" id="JAIZAY010000014">
    <property type="protein sequence ID" value="KAJ8029743.1"/>
    <property type="molecule type" value="Genomic_DNA"/>
</dbReference>
<proteinExistence type="predicted"/>
<organism evidence="1 2">
    <name type="scientific">Holothuria leucospilota</name>
    <name type="common">Black long sea cucumber</name>
    <name type="synonym">Mertensiothuria leucospilota</name>
    <dbReference type="NCBI Taxonomy" id="206669"/>
    <lineage>
        <taxon>Eukaryota</taxon>
        <taxon>Metazoa</taxon>
        <taxon>Echinodermata</taxon>
        <taxon>Eleutherozoa</taxon>
        <taxon>Echinozoa</taxon>
        <taxon>Holothuroidea</taxon>
        <taxon>Aspidochirotacea</taxon>
        <taxon>Aspidochirotida</taxon>
        <taxon>Holothuriidae</taxon>
        <taxon>Holothuria</taxon>
    </lineage>
</organism>
<name>A0A9Q1H1I8_HOLLE</name>
<comment type="caution">
    <text evidence="1">The sequence shown here is derived from an EMBL/GenBank/DDBJ whole genome shotgun (WGS) entry which is preliminary data.</text>
</comment>
<reference evidence="1" key="1">
    <citation type="submission" date="2021-10" db="EMBL/GenBank/DDBJ databases">
        <title>Tropical sea cucumber genome reveals ecological adaptation and Cuvierian tubules defense mechanism.</title>
        <authorList>
            <person name="Chen T."/>
        </authorList>
    </citation>
    <scope>NUCLEOTIDE SEQUENCE</scope>
    <source>
        <strain evidence="1">Nanhai2018</strain>
        <tissue evidence="1">Muscle</tissue>
    </source>
</reference>
<dbReference type="Proteomes" id="UP001152320">
    <property type="component" value="Chromosome 14"/>
</dbReference>
<sequence>MGSPEVKKQNFPRIFKIQDPLELNPFQDISDYLFCFIWWGWFKGHVRSAEVKLLKHKMM</sequence>
<accession>A0A9Q1H1I8</accession>
<dbReference type="AlphaFoldDB" id="A0A9Q1H1I8"/>
<keyword evidence="2" id="KW-1185">Reference proteome</keyword>